<feature type="non-terminal residue" evidence="1">
    <location>
        <position position="81"/>
    </location>
</feature>
<proteinExistence type="predicted"/>
<dbReference type="AlphaFoldDB" id="A0AA38LKK3"/>
<accession>A0AA38LKK3</accession>
<protein>
    <submittedName>
        <fullName evidence="1">Uncharacterized protein</fullName>
    </submittedName>
</protein>
<organism evidence="1 2">
    <name type="scientific">Taxus chinensis</name>
    <name type="common">Chinese yew</name>
    <name type="synonym">Taxus wallichiana var. chinensis</name>
    <dbReference type="NCBI Taxonomy" id="29808"/>
    <lineage>
        <taxon>Eukaryota</taxon>
        <taxon>Viridiplantae</taxon>
        <taxon>Streptophyta</taxon>
        <taxon>Embryophyta</taxon>
        <taxon>Tracheophyta</taxon>
        <taxon>Spermatophyta</taxon>
        <taxon>Pinopsida</taxon>
        <taxon>Pinidae</taxon>
        <taxon>Conifers II</taxon>
        <taxon>Cupressales</taxon>
        <taxon>Taxaceae</taxon>
        <taxon>Taxus</taxon>
    </lineage>
</organism>
<sequence length="81" mass="8516">MERMRFWNGVRVIDTMGGCVTMGICETMGADCVMVCVVDEGTTDMTGARENVDVAVMMGMGPNCETTEGKAGEGNAVAGTR</sequence>
<keyword evidence="2" id="KW-1185">Reference proteome</keyword>
<comment type="caution">
    <text evidence="1">The sequence shown here is derived from an EMBL/GenBank/DDBJ whole genome shotgun (WGS) entry which is preliminary data.</text>
</comment>
<gene>
    <name evidence="1" type="ORF">KI387_000416</name>
</gene>
<dbReference type="EMBL" id="JAHRHJ020000001">
    <property type="protein sequence ID" value="KAH9328308.1"/>
    <property type="molecule type" value="Genomic_DNA"/>
</dbReference>
<evidence type="ECO:0000313" key="1">
    <source>
        <dbReference type="EMBL" id="KAH9328308.1"/>
    </source>
</evidence>
<dbReference type="Proteomes" id="UP000824469">
    <property type="component" value="Unassembled WGS sequence"/>
</dbReference>
<reference evidence="1 2" key="1">
    <citation type="journal article" date="2021" name="Nat. Plants">
        <title>The Taxus genome provides insights into paclitaxel biosynthesis.</title>
        <authorList>
            <person name="Xiong X."/>
            <person name="Gou J."/>
            <person name="Liao Q."/>
            <person name="Li Y."/>
            <person name="Zhou Q."/>
            <person name="Bi G."/>
            <person name="Li C."/>
            <person name="Du R."/>
            <person name="Wang X."/>
            <person name="Sun T."/>
            <person name="Guo L."/>
            <person name="Liang H."/>
            <person name="Lu P."/>
            <person name="Wu Y."/>
            <person name="Zhang Z."/>
            <person name="Ro D.K."/>
            <person name="Shang Y."/>
            <person name="Huang S."/>
            <person name="Yan J."/>
        </authorList>
    </citation>
    <scope>NUCLEOTIDE SEQUENCE [LARGE SCALE GENOMIC DNA]</scope>
    <source>
        <strain evidence="1">Ta-2019</strain>
    </source>
</reference>
<name>A0AA38LKK3_TAXCH</name>
<evidence type="ECO:0000313" key="2">
    <source>
        <dbReference type="Proteomes" id="UP000824469"/>
    </source>
</evidence>